<dbReference type="EMBL" id="BMAW01108405">
    <property type="protein sequence ID" value="GFT33850.1"/>
    <property type="molecule type" value="Genomic_DNA"/>
</dbReference>
<dbReference type="OrthoDB" id="46396at2759"/>
<feature type="transmembrane region" description="Helical" evidence="7">
    <location>
        <begin position="351"/>
        <end position="378"/>
    </location>
</feature>
<accession>A0A8X6TNB1</accession>
<feature type="transmembrane region" description="Helical" evidence="7">
    <location>
        <begin position="390"/>
        <end position="410"/>
    </location>
</feature>
<gene>
    <name evidence="8" type="primary">SLC29A1</name>
    <name evidence="8" type="ORF">NPIL_429551</name>
</gene>
<evidence type="ECO:0000256" key="5">
    <source>
        <dbReference type="ARBA" id="ARBA00022989"/>
    </source>
</evidence>
<keyword evidence="3" id="KW-0813">Transport</keyword>
<sequence length="519" mass="58547">MNSFRDTIQSNNYRYVVELPFRKLWKELSDNFSVVNIQFKKSSKQDRDNPYISGDDGSFCHSIQLRVLNMQSDSDDNKIAEMEDALASQHVTNYQSTGIKAVTEGVPRDRYNIVRLTMYLFGITSLLPWNFFIQANDYWMYRFRNVSTPFDPTTEDKTHLQAIFSSYLAIASKVPYVIFLLVNAYISNKLQPSKRIQWPLMAMIILFLFTTAIVFVDTDNSQTTFFAVTIVTVVAINAMCGFVQGGGTGIAGSLPKKYMGYNVNGMALGGMLASIAQILSLVGNTKPADSAFFYFTTATVFLCITFVFFRLTLRSELYNFYMSKQTSMMKKKDAPSESRKKASNWEIFKQIWVYALSIVFVFWVSLAVLPAVVVLVLSTSTEHTIWTGRLFLPVACFLLFNTSDLVSRLVAIRIPIPSRCKYITLLLTILRFVFVPLLMLCNAHPRSHLPVIFDSDAQFIVIIIFFALTGGYLCTIVLTQGPKQVKEEHHEVAGSQLALFLGIGLMLGSVTSYGLVVLL</sequence>
<feature type="transmembrane region" description="Helical" evidence="7">
    <location>
        <begin position="116"/>
        <end position="133"/>
    </location>
</feature>
<name>A0A8X6TNB1_NEPPI</name>
<keyword evidence="4 7" id="KW-0812">Transmembrane</keyword>
<comment type="subcellular location">
    <subcellularLocation>
        <location evidence="1">Membrane</location>
        <topology evidence="1">Multi-pass membrane protein</topology>
    </subcellularLocation>
</comment>
<dbReference type="GO" id="GO:0005886">
    <property type="term" value="C:plasma membrane"/>
    <property type="evidence" value="ECO:0007669"/>
    <property type="project" value="TreeGrafter"/>
</dbReference>
<dbReference type="PANTHER" id="PTHR10332:SF88">
    <property type="entry name" value="EQUILIBRATIVE NUCLEOSIDE TRANSPORTER 1, ISOFORM A"/>
    <property type="match status" value="1"/>
</dbReference>
<dbReference type="Pfam" id="PF01733">
    <property type="entry name" value="Nucleoside_tran"/>
    <property type="match status" value="1"/>
</dbReference>
<dbReference type="SUPFAM" id="SSF103473">
    <property type="entry name" value="MFS general substrate transporter"/>
    <property type="match status" value="1"/>
</dbReference>
<proteinExistence type="inferred from homology"/>
<feature type="transmembrane region" description="Helical" evidence="7">
    <location>
        <begin position="291"/>
        <end position="313"/>
    </location>
</feature>
<evidence type="ECO:0000256" key="2">
    <source>
        <dbReference type="ARBA" id="ARBA00007965"/>
    </source>
</evidence>
<dbReference type="AlphaFoldDB" id="A0A8X6TNB1"/>
<feature type="transmembrane region" description="Helical" evidence="7">
    <location>
        <begin position="198"/>
        <end position="216"/>
    </location>
</feature>
<feature type="transmembrane region" description="Helical" evidence="7">
    <location>
        <begin position="162"/>
        <end position="186"/>
    </location>
</feature>
<dbReference type="PANTHER" id="PTHR10332">
    <property type="entry name" value="EQUILIBRATIVE NUCLEOSIDE TRANSPORTER"/>
    <property type="match status" value="1"/>
</dbReference>
<reference evidence="8" key="1">
    <citation type="submission" date="2020-08" db="EMBL/GenBank/DDBJ databases">
        <title>Multicomponent nature underlies the extraordinary mechanical properties of spider dragline silk.</title>
        <authorList>
            <person name="Kono N."/>
            <person name="Nakamura H."/>
            <person name="Mori M."/>
            <person name="Yoshida Y."/>
            <person name="Ohtoshi R."/>
            <person name="Malay A.D."/>
            <person name="Moran D.A.P."/>
            <person name="Tomita M."/>
            <person name="Numata K."/>
            <person name="Arakawa K."/>
        </authorList>
    </citation>
    <scope>NUCLEOTIDE SEQUENCE</scope>
</reference>
<comment type="caution">
    <text evidence="8">The sequence shown here is derived from an EMBL/GenBank/DDBJ whole genome shotgun (WGS) entry which is preliminary data.</text>
</comment>
<evidence type="ECO:0000256" key="7">
    <source>
        <dbReference type="SAM" id="Phobius"/>
    </source>
</evidence>
<keyword evidence="9" id="KW-1185">Reference proteome</keyword>
<dbReference type="Proteomes" id="UP000887013">
    <property type="component" value="Unassembled WGS sequence"/>
</dbReference>
<evidence type="ECO:0000313" key="9">
    <source>
        <dbReference type="Proteomes" id="UP000887013"/>
    </source>
</evidence>
<dbReference type="PIRSF" id="PIRSF016379">
    <property type="entry name" value="ENT"/>
    <property type="match status" value="1"/>
</dbReference>
<dbReference type="InterPro" id="IPR036259">
    <property type="entry name" value="MFS_trans_sf"/>
</dbReference>
<protein>
    <submittedName>
        <fullName evidence="8">Equilibrative nucleoside transporter 1</fullName>
    </submittedName>
</protein>
<evidence type="ECO:0000256" key="3">
    <source>
        <dbReference type="ARBA" id="ARBA00022448"/>
    </source>
</evidence>
<feature type="transmembrane region" description="Helical" evidence="7">
    <location>
        <begin position="258"/>
        <end position="279"/>
    </location>
</feature>
<dbReference type="PRINTS" id="PR01130">
    <property type="entry name" value="DERENTRNSPRT"/>
</dbReference>
<evidence type="ECO:0000256" key="6">
    <source>
        <dbReference type="ARBA" id="ARBA00023136"/>
    </source>
</evidence>
<feature type="transmembrane region" description="Helical" evidence="7">
    <location>
        <begin position="498"/>
        <end position="518"/>
    </location>
</feature>
<organism evidence="8 9">
    <name type="scientific">Nephila pilipes</name>
    <name type="common">Giant wood spider</name>
    <name type="synonym">Nephila maculata</name>
    <dbReference type="NCBI Taxonomy" id="299642"/>
    <lineage>
        <taxon>Eukaryota</taxon>
        <taxon>Metazoa</taxon>
        <taxon>Ecdysozoa</taxon>
        <taxon>Arthropoda</taxon>
        <taxon>Chelicerata</taxon>
        <taxon>Arachnida</taxon>
        <taxon>Araneae</taxon>
        <taxon>Araneomorphae</taxon>
        <taxon>Entelegynae</taxon>
        <taxon>Araneoidea</taxon>
        <taxon>Nephilidae</taxon>
        <taxon>Nephila</taxon>
    </lineage>
</organism>
<feature type="transmembrane region" description="Helical" evidence="7">
    <location>
        <begin position="422"/>
        <end position="445"/>
    </location>
</feature>
<evidence type="ECO:0000256" key="4">
    <source>
        <dbReference type="ARBA" id="ARBA00022692"/>
    </source>
</evidence>
<comment type="similarity">
    <text evidence="2">Belongs to the SLC29A/ENT transporter (TC 2.A.57) family.</text>
</comment>
<feature type="transmembrane region" description="Helical" evidence="7">
    <location>
        <begin position="457"/>
        <end position="478"/>
    </location>
</feature>
<keyword evidence="5 7" id="KW-1133">Transmembrane helix</keyword>
<evidence type="ECO:0000256" key="1">
    <source>
        <dbReference type="ARBA" id="ARBA00004141"/>
    </source>
</evidence>
<evidence type="ECO:0000313" key="8">
    <source>
        <dbReference type="EMBL" id="GFT33850.1"/>
    </source>
</evidence>
<keyword evidence="6 7" id="KW-0472">Membrane</keyword>
<feature type="transmembrane region" description="Helical" evidence="7">
    <location>
        <begin position="222"/>
        <end position="246"/>
    </location>
</feature>
<dbReference type="GO" id="GO:0005337">
    <property type="term" value="F:nucleoside transmembrane transporter activity"/>
    <property type="evidence" value="ECO:0007669"/>
    <property type="project" value="InterPro"/>
</dbReference>
<dbReference type="InterPro" id="IPR002259">
    <property type="entry name" value="Eqnu_transpt"/>
</dbReference>